<comment type="caution">
    <text evidence="1">The sequence shown here is derived from an EMBL/GenBank/DDBJ whole genome shotgun (WGS) entry which is preliminary data.</text>
</comment>
<dbReference type="RefSeq" id="WP_183307295.1">
    <property type="nucleotide sequence ID" value="NZ_JACIEP010000007.1"/>
</dbReference>
<evidence type="ECO:0000313" key="1">
    <source>
        <dbReference type="EMBL" id="MBB4036395.1"/>
    </source>
</evidence>
<accession>A0A840CU69</accession>
<dbReference type="AlphaFoldDB" id="A0A840CU69"/>
<sequence length="215" mass="25362">MDIILSSAYLAPVQYYTKFLVAQTICIEQWDHYIKQTYRNRCTIISANGPISLSIPVVHSSKDKTLMKDIRIADHGNWQHMHWNAIVSAYNSTPFFEYYQDDFYPFYRKKYSFLLDFNNELQERVLNLLNIDLPVVKPSSEYRTEFADNELDLRDDIHPKKDWQSFDEEFSPYGYYQVFDRKFGFIPNMSIIDLLFNMGNESQIVLAKSVGNVSI</sequence>
<proteinExistence type="predicted"/>
<dbReference type="Proteomes" id="UP000555103">
    <property type="component" value="Unassembled WGS sequence"/>
</dbReference>
<keyword evidence="2" id="KW-1185">Reference proteome</keyword>
<evidence type="ECO:0000313" key="2">
    <source>
        <dbReference type="Proteomes" id="UP000555103"/>
    </source>
</evidence>
<dbReference type="Pfam" id="PF08889">
    <property type="entry name" value="WbqC"/>
    <property type="match status" value="1"/>
</dbReference>
<reference evidence="1 2" key="1">
    <citation type="submission" date="2020-08" db="EMBL/GenBank/DDBJ databases">
        <title>Genomic Encyclopedia of Type Strains, Phase IV (KMG-IV): sequencing the most valuable type-strain genomes for metagenomic binning, comparative biology and taxonomic classification.</title>
        <authorList>
            <person name="Goeker M."/>
        </authorList>
    </citation>
    <scope>NUCLEOTIDE SEQUENCE [LARGE SCALE GENOMIC DNA]</scope>
    <source>
        <strain evidence="1 2">DSM 104969</strain>
    </source>
</reference>
<protein>
    <recommendedName>
        <fullName evidence="3">WbqC-like protein family protein</fullName>
    </recommendedName>
</protein>
<dbReference type="EMBL" id="JACIEP010000007">
    <property type="protein sequence ID" value="MBB4036395.1"/>
    <property type="molecule type" value="Genomic_DNA"/>
</dbReference>
<dbReference type="InterPro" id="IPR014985">
    <property type="entry name" value="WbqC"/>
</dbReference>
<gene>
    <name evidence="1" type="ORF">GGR21_002297</name>
</gene>
<organism evidence="1 2">
    <name type="scientific">Dysgonomonas hofstadii</name>
    <dbReference type="NCBI Taxonomy" id="637886"/>
    <lineage>
        <taxon>Bacteria</taxon>
        <taxon>Pseudomonadati</taxon>
        <taxon>Bacteroidota</taxon>
        <taxon>Bacteroidia</taxon>
        <taxon>Bacteroidales</taxon>
        <taxon>Dysgonomonadaceae</taxon>
        <taxon>Dysgonomonas</taxon>
    </lineage>
</organism>
<evidence type="ECO:0008006" key="3">
    <source>
        <dbReference type="Google" id="ProtNLM"/>
    </source>
</evidence>
<name>A0A840CU69_9BACT</name>